<dbReference type="EMBL" id="CAFBLS010000049">
    <property type="protein sequence ID" value="CAB4868326.1"/>
    <property type="molecule type" value="Genomic_DNA"/>
</dbReference>
<evidence type="ECO:0000313" key="1">
    <source>
        <dbReference type="EMBL" id="CAB4868326.1"/>
    </source>
</evidence>
<sequence length="43" mass="4806">MTGADTSTSACLRVVSAADRKSRMLWYSTEINEFIEVCTFSID</sequence>
<name>A0A6J7DCW5_9ZZZZ</name>
<gene>
    <name evidence="1" type="ORF">UFOPK3402_00563</name>
</gene>
<accession>A0A6J7DCW5</accession>
<reference evidence="1" key="1">
    <citation type="submission" date="2020-05" db="EMBL/GenBank/DDBJ databases">
        <authorList>
            <person name="Chiriac C."/>
            <person name="Salcher M."/>
            <person name="Ghai R."/>
            <person name="Kavagutti S V."/>
        </authorList>
    </citation>
    <scope>NUCLEOTIDE SEQUENCE</scope>
</reference>
<protein>
    <submittedName>
        <fullName evidence="1">Unannotated protein</fullName>
    </submittedName>
</protein>
<organism evidence="1">
    <name type="scientific">freshwater metagenome</name>
    <dbReference type="NCBI Taxonomy" id="449393"/>
    <lineage>
        <taxon>unclassified sequences</taxon>
        <taxon>metagenomes</taxon>
        <taxon>ecological metagenomes</taxon>
    </lineage>
</organism>
<dbReference type="AlphaFoldDB" id="A0A6J7DCW5"/>
<proteinExistence type="predicted"/>